<sequence length="221" mass="25380">MAEARDRRVSAEDIAEVYIRRRRSLVRPTNGERVDHGVLDVYVDPPEEETPPRTALRRRNNPIRRVNGAGEASGRVIRRTIGRGQSFRGLPGVENVVPRRPLQDITSVVRAIERRRAWEGEDEGQSSEGAHFEHDTSMITPQPTSSRKPFPLTALKVPRILLDITNESKEELEFMTPQKKLLNSIDTVEKVVMEELNKLKRTPTARKTEREKRVRTLMSMR</sequence>
<dbReference type="GO" id="GO:0005634">
    <property type="term" value="C:nucleus"/>
    <property type="evidence" value="ECO:0007669"/>
    <property type="project" value="InterPro"/>
</dbReference>
<dbReference type="PANTHER" id="PTHR35119:SF1">
    <property type="entry name" value="PROTEIN POLYCHOME"/>
    <property type="match status" value="1"/>
</dbReference>
<accession>A0AAV3NU26</accession>
<gene>
    <name evidence="2" type="ORF">LIER_03282</name>
</gene>
<organism evidence="2 3">
    <name type="scientific">Lithospermum erythrorhizon</name>
    <name type="common">Purple gromwell</name>
    <name type="synonym">Lithospermum officinale var. erythrorhizon</name>
    <dbReference type="NCBI Taxonomy" id="34254"/>
    <lineage>
        <taxon>Eukaryota</taxon>
        <taxon>Viridiplantae</taxon>
        <taxon>Streptophyta</taxon>
        <taxon>Embryophyta</taxon>
        <taxon>Tracheophyta</taxon>
        <taxon>Spermatophyta</taxon>
        <taxon>Magnoliopsida</taxon>
        <taxon>eudicotyledons</taxon>
        <taxon>Gunneridae</taxon>
        <taxon>Pentapetalae</taxon>
        <taxon>asterids</taxon>
        <taxon>lamiids</taxon>
        <taxon>Boraginales</taxon>
        <taxon>Boraginaceae</taxon>
        <taxon>Boraginoideae</taxon>
        <taxon>Lithospermeae</taxon>
        <taxon>Lithospermum</taxon>
    </lineage>
</organism>
<evidence type="ECO:0000256" key="1">
    <source>
        <dbReference type="SAM" id="MobiDB-lite"/>
    </source>
</evidence>
<evidence type="ECO:0000313" key="2">
    <source>
        <dbReference type="EMBL" id="GAA0142367.1"/>
    </source>
</evidence>
<comment type="caution">
    <text evidence="2">The sequence shown here is derived from an EMBL/GenBank/DDBJ whole genome shotgun (WGS) entry which is preliminary data.</text>
</comment>
<name>A0AAV3NU26_LITER</name>
<dbReference type="InterPro" id="IPR034590">
    <property type="entry name" value="POLYCHOME/GIG1"/>
</dbReference>
<dbReference type="EMBL" id="BAABME010000390">
    <property type="protein sequence ID" value="GAA0142367.1"/>
    <property type="molecule type" value="Genomic_DNA"/>
</dbReference>
<dbReference type="GO" id="GO:0051783">
    <property type="term" value="P:regulation of nuclear division"/>
    <property type="evidence" value="ECO:0007669"/>
    <property type="project" value="InterPro"/>
</dbReference>
<evidence type="ECO:0000313" key="3">
    <source>
        <dbReference type="Proteomes" id="UP001454036"/>
    </source>
</evidence>
<dbReference type="AlphaFoldDB" id="A0AAV3NU26"/>
<feature type="region of interest" description="Disordered" evidence="1">
    <location>
        <begin position="201"/>
        <end position="221"/>
    </location>
</feature>
<dbReference type="PANTHER" id="PTHR35119">
    <property type="entry name" value="PROTEIN POLYCHOME"/>
    <property type="match status" value="1"/>
</dbReference>
<reference evidence="2 3" key="1">
    <citation type="submission" date="2024-01" db="EMBL/GenBank/DDBJ databases">
        <title>The complete chloroplast genome sequence of Lithospermum erythrorhizon: insights into the phylogenetic relationship among Boraginaceae species and the maternal lineages of purple gromwells.</title>
        <authorList>
            <person name="Okada T."/>
            <person name="Watanabe K."/>
        </authorList>
    </citation>
    <scope>NUCLEOTIDE SEQUENCE [LARGE SCALE GENOMIC DNA]</scope>
</reference>
<protein>
    <submittedName>
        <fullName evidence="2">Uncharacterized protein</fullName>
    </submittedName>
</protein>
<proteinExistence type="predicted"/>
<dbReference type="Proteomes" id="UP001454036">
    <property type="component" value="Unassembled WGS sequence"/>
</dbReference>
<keyword evidence="3" id="KW-1185">Reference proteome</keyword>